<gene>
    <name evidence="2" type="ORF">AB8O55_21410</name>
</gene>
<accession>A0ABV4CNF5</accession>
<evidence type="ECO:0000313" key="2">
    <source>
        <dbReference type="EMBL" id="MEY8041978.1"/>
    </source>
</evidence>
<keyword evidence="3" id="KW-1185">Reference proteome</keyword>
<reference evidence="2 3" key="1">
    <citation type="submission" date="2024-08" db="EMBL/GenBank/DDBJ databases">
        <title>Genome mining of Saccharopolyspora cebuensis PGLac3 from Nigerian medicinal plant.</title>
        <authorList>
            <person name="Ezeobiora C.E."/>
            <person name="Igbokwe N.H."/>
            <person name="Amin D.H."/>
            <person name="Mendie U.E."/>
        </authorList>
    </citation>
    <scope>NUCLEOTIDE SEQUENCE [LARGE SCALE GENOMIC DNA]</scope>
    <source>
        <strain evidence="2 3">PGLac3</strain>
    </source>
</reference>
<dbReference type="EMBL" id="JBGEHV010000046">
    <property type="protein sequence ID" value="MEY8041978.1"/>
    <property type="molecule type" value="Genomic_DNA"/>
</dbReference>
<dbReference type="RefSeq" id="WP_345357560.1">
    <property type="nucleotide sequence ID" value="NZ_BAABII010000003.1"/>
</dbReference>
<name>A0ABV4CNF5_9PSEU</name>
<dbReference type="Pfam" id="PF14021">
    <property type="entry name" value="TNT"/>
    <property type="match status" value="1"/>
</dbReference>
<sequence>MIPGAYGYSAAAGEPRPLLEIRDGAAVVEGDPEPDPHNSVIFVEQAEPPRPVRSRFPARAGFGEVPDRSAAHDGLVEQLTEAVRAELPSGAVAAGVECLALGTRIEVTGEIHADGEVHPWVVPQQVVDLLRALRAVDHRPDTGAWTRASLVLDPHDPGLRTDAPAVQWKGRPLDGRDCYEELRYFPRLDAPAWLLERAWRYFWEHRHDEPEPEPVRMVRVFEGRDASGRPVAHRPALPWTEKQQVLDYLHDGQVLLSAPGGAEDELDPEQPPVVPKQFHTDGTWVWPLAMAHYLANHDVAPPRDFLDHIRHAGYRAPEVVAERAAAEAKALVLGTEVQEAVDPAEVMGLAQDFIGVMGMGRRFYSFEGPVEGGWSMVRGADGWWQVFCTHQGERQLESRFPDVHPAAAHLVGAMALGRPQFLRDPEEPLEDFECTVRPLPGEPPLAALDRKFEVVLRAGGEVDRFGPPTGNTAFAAGTTLPQRSAPPDRQPGEYRRYRVVEALTAVTGTVRPDHGQVGGGTAYVLPRSMAELVEGGWLAEL</sequence>
<comment type="caution">
    <text evidence="2">The sequence shown here is derived from an EMBL/GenBank/DDBJ whole genome shotgun (WGS) entry which is preliminary data.</text>
</comment>
<evidence type="ECO:0000259" key="1">
    <source>
        <dbReference type="Pfam" id="PF14021"/>
    </source>
</evidence>
<feature type="domain" description="TNT" evidence="1">
    <location>
        <begin position="456"/>
        <end position="540"/>
    </location>
</feature>
<organism evidence="2 3">
    <name type="scientific">Saccharopolyspora cebuensis</name>
    <dbReference type="NCBI Taxonomy" id="418759"/>
    <lineage>
        <taxon>Bacteria</taxon>
        <taxon>Bacillati</taxon>
        <taxon>Actinomycetota</taxon>
        <taxon>Actinomycetes</taxon>
        <taxon>Pseudonocardiales</taxon>
        <taxon>Pseudonocardiaceae</taxon>
        <taxon>Saccharopolyspora</taxon>
    </lineage>
</organism>
<protein>
    <submittedName>
        <fullName evidence="2">TNT domain-containing protein</fullName>
    </submittedName>
</protein>
<proteinExistence type="predicted"/>
<evidence type="ECO:0000313" key="3">
    <source>
        <dbReference type="Proteomes" id="UP001564626"/>
    </source>
</evidence>
<dbReference type="InterPro" id="IPR025331">
    <property type="entry name" value="TNT"/>
</dbReference>
<dbReference type="Proteomes" id="UP001564626">
    <property type="component" value="Unassembled WGS sequence"/>
</dbReference>